<evidence type="ECO:0000256" key="2">
    <source>
        <dbReference type="SAM" id="SignalP"/>
    </source>
</evidence>
<feature type="chain" id="PRO_5047352009" evidence="2">
    <location>
        <begin position="21"/>
        <end position="173"/>
    </location>
</feature>
<gene>
    <name evidence="3" type="ORF">PQ472_03980</name>
</gene>
<evidence type="ECO:0000313" key="3">
    <source>
        <dbReference type="EMBL" id="WDF83409.1"/>
    </source>
</evidence>
<proteinExistence type="predicted"/>
<dbReference type="EMBL" id="CP117884">
    <property type="protein sequence ID" value="WDF83409.1"/>
    <property type="molecule type" value="Genomic_DNA"/>
</dbReference>
<protein>
    <submittedName>
        <fullName evidence="3">YtxH domain-containing protein</fullName>
    </submittedName>
</protein>
<reference evidence="3 4" key="1">
    <citation type="submission" date="2023-02" db="EMBL/GenBank/DDBJ databases">
        <title>Genome sequence of Lacticaseibacillus sp. KACC 23028.</title>
        <authorList>
            <person name="Kim S."/>
            <person name="Heo J."/>
            <person name="Kwon S.-W."/>
        </authorList>
    </citation>
    <scope>NUCLEOTIDE SEQUENCE [LARGE SCALE GENOMIC DNA]</scope>
    <source>
        <strain evidence="3 4">KACC 23028</strain>
    </source>
</reference>
<dbReference type="RefSeq" id="WP_274261560.1">
    <property type="nucleotide sequence ID" value="NZ_CP117884.1"/>
</dbReference>
<feature type="compositionally biased region" description="Acidic residues" evidence="1">
    <location>
        <begin position="103"/>
        <end position="116"/>
    </location>
</feature>
<evidence type="ECO:0000256" key="1">
    <source>
        <dbReference type="SAM" id="MobiDB-lite"/>
    </source>
</evidence>
<keyword evidence="2" id="KW-0732">Signal</keyword>
<keyword evidence="4" id="KW-1185">Reference proteome</keyword>
<organism evidence="3 4">
    <name type="scientific">Lacticaseibacillus pabuli</name>
    <dbReference type="NCBI Taxonomy" id="3025672"/>
    <lineage>
        <taxon>Bacteria</taxon>
        <taxon>Bacillati</taxon>
        <taxon>Bacillota</taxon>
        <taxon>Bacilli</taxon>
        <taxon>Lactobacillales</taxon>
        <taxon>Lactobacillaceae</taxon>
        <taxon>Lacticaseibacillus</taxon>
    </lineage>
</organism>
<dbReference type="Pfam" id="PF12732">
    <property type="entry name" value="YtxH"/>
    <property type="match status" value="1"/>
</dbReference>
<feature type="signal peptide" evidence="2">
    <location>
        <begin position="1"/>
        <end position="20"/>
    </location>
</feature>
<accession>A0ABY7WWH4</accession>
<sequence length="173" mass="18319">MSKKSHFVLGFVLGAASSVAATYLLAPASVKRLKDRLADDAQEWSDRAADYYDYARDAASGLRSSAEELATGLKTKLGHDEKFDLGDYDAETEELRSAVMDHDDTDDSDDDFDDIVVDGKSAFAQAKDEATPTAEDVAPSDAEADSADEAANAAEPDSDADAEAEAANGEDAK</sequence>
<feature type="region of interest" description="Disordered" evidence="1">
    <location>
        <begin position="96"/>
        <end position="173"/>
    </location>
</feature>
<dbReference type="Proteomes" id="UP001220377">
    <property type="component" value="Chromosome"/>
</dbReference>
<name>A0ABY7WWH4_9LACO</name>
<dbReference type="InterPro" id="IPR024623">
    <property type="entry name" value="YtxH"/>
</dbReference>
<evidence type="ECO:0000313" key="4">
    <source>
        <dbReference type="Proteomes" id="UP001220377"/>
    </source>
</evidence>